<reference evidence="2 3" key="1">
    <citation type="submission" date="2022-09" db="EMBL/GenBank/DDBJ databases">
        <title>Interaction between co-microsymbionts with complementary sets of symbiotic genes in legume-rhizobium systems.</title>
        <authorList>
            <person name="Safronova V."/>
            <person name="Sazanova A."/>
            <person name="Afonin A."/>
            <person name="Chirak E."/>
        </authorList>
    </citation>
    <scope>NUCLEOTIDE SEQUENCE [LARGE SCALE GENOMIC DNA]</scope>
    <source>
        <strain evidence="2 3">A18/4-1</strain>
    </source>
</reference>
<keyword evidence="1" id="KW-1133">Transmembrane helix</keyword>
<evidence type="ECO:0000313" key="3">
    <source>
        <dbReference type="Proteomes" id="UP001061862"/>
    </source>
</evidence>
<organism evidence="2 3">
    <name type="scientific">Devosia neptuniae</name>
    <dbReference type="NCBI Taxonomy" id="191302"/>
    <lineage>
        <taxon>Bacteria</taxon>
        <taxon>Pseudomonadati</taxon>
        <taxon>Pseudomonadota</taxon>
        <taxon>Alphaproteobacteria</taxon>
        <taxon>Hyphomicrobiales</taxon>
        <taxon>Devosiaceae</taxon>
        <taxon>Devosia</taxon>
    </lineage>
</organism>
<evidence type="ECO:0000256" key="1">
    <source>
        <dbReference type="SAM" id="Phobius"/>
    </source>
</evidence>
<evidence type="ECO:0000313" key="2">
    <source>
        <dbReference type="EMBL" id="UXN69916.1"/>
    </source>
</evidence>
<feature type="transmembrane region" description="Helical" evidence="1">
    <location>
        <begin position="59"/>
        <end position="83"/>
    </location>
</feature>
<keyword evidence="1" id="KW-0812">Transmembrane</keyword>
<keyword evidence="1" id="KW-0472">Membrane</keyword>
<feature type="transmembrane region" description="Helical" evidence="1">
    <location>
        <begin position="35"/>
        <end position="52"/>
    </location>
</feature>
<keyword evidence="3" id="KW-1185">Reference proteome</keyword>
<feature type="transmembrane region" description="Helical" evidence="1">
    <location>
        <begin position="7"/>
        <end position="29"/>
    </location>
</feature>
<gene>
    <name evidence="2" type="ORF">N8A98_22355</name>
</gene>
<sequence length="84" mass="8879">MNRDVEFIVFAAAALYFAAITLVALLILGDHDTRSLALVGAFLGMASQFVGSEARQHIIIYRASIALAYAAIASTAAAILTFAF</sequence>
<name>A0ABY6CCF4_9HYPH</name>
<dbReference type="RefSeq" id="WP_262168615.1">
    <property type="nucleotide sequence ID" value="NZ_CP104965.1"/>
</dbReference>
<accession>A0ABY6CCF4</accession>
<proteinExistence type="predicted"/>
<dbReference type="EMBL" id="CP104965">
    <property type="protein sequence ID" value="UXN69916.1"/>
    <property type="molecule type" value="Genomic_DNA"/>
</dbReference>
<protein>
    <submittedName>
        <fullName evidence="2">Uncharacterized protein</fullName>
    </submittedName>
</protein>
<dbReference type="Proteomes" id="UP001061862">
    <property type="component" value="Chromosome"/>
</dbReference>